<evidence type="ECO:0000259" key="2">
    <source>
        <dbReference type="SMART" id="SM01007"/>
    </source>
</evidence>
<dbReference type="Pfam" id="PF00596">
    <property type="entry name" value="Aldolase_II"/>
    <property type="match status" value="1"/>
</dbReference>
<evidence type="ECO:0000313" key="4">
    <source>
        <dbReference type="Proteomes" id="UP000030377"/>
    </source>
</evidence>
<dbReference type="SMART" id="SM01007">
    <property type="entry name" value="Aldolase_II"/>
    <property type="match status" value="1"/>
</dbReference>
<dbReference type="InterPro" id="IPR036409">
    <property type="entry name" value="Aldolase_II/adducin_N_sf"/>
</dbReference>
<evidence type="ECO:0000313" key="3">
    <source>
        <dbReference type="EMBL" id="KGT78817.1"/>
    </source>
</evidence>
<accession>A0A0A3XWH3</accession>
<dbReference type="FunFam" id="3.40.225.10:FF:000013">
    <property type="entry name" value="Class II aldolase"/>
    <property type="match status" value="1"/>
</dbReference>
<dbReference type="InterPro" id="IPR001303">
    <property type="entry name" value="Aldolase_II/adducin_N"/>
</dbReference>
<dbReference type="PANTHER" id="PTHR10672:SF3">
    <property type="entry name" value="PROTEIN HU-LI TAI SHAO"/>
    <property type="match status" value="1"/>
</dbReference>
<dbReference type="Proteomes" id="UP000030377">
    <property type="component" value="Unassembled WGS sequence"/>
</dbReference>
<sequence>MSPAEARLKEVPSNMTEAEWQQRVNLAACYRLVSLYGWDDLVDTHISARVPGPDHHFLINPYGLMFDEITASSLVKVDLHGNQLSESEYSINPAGFTIHSAIHEVREDAICVLHLHTLDGTAVSSSAEGLLPLNQTAQLVTHDLAYHDYEGIALDHDERPRLQKDLGDHNHMLLRNHGTLTVGRSVASAFERMYHLERACSMQVRTRALGTPVYPVEEIAIEKNTELLANRDRAELRATNLVWPPLLRKLDRELPGYWS</sequence>
<comment type="similarity">
    <text evidence="1">Belongs to the aldolase class II family.</text>
</comment>
<dbReference type="EMBL" id="JRPN01000014">
    <property type="protein sequence ID" value="KGT78817.1"/>
    <property type="molecule type" value="Genomic_DNA"/>
</dbReference>
<dbReference type="InterPro" id="IPR051017">
    <property type="entry name" value="Aldolase-II_Adducin_sf"/>
</dbReference>
<proteinExistence type="inferred from homology"/>
<dbReference type="PANTHER" id="PTHR10672">
    <property type="entry name" value="ADDUCIN"/>
    <property type="match status" value="1"/>
</dbReference>
<dbReference type="RefSeq" id="WP_041955708.1">
    <property type="nucleotide sequence ID" value="NZ_JRPN01000014.1"/>
</dbReference>
<name>A0A0A3XWH3_BRAJP</name>
<dbReference type="AlphaFoldDB" id="A0A0A3XWH3"/>
<organism evidence="3 4">
    <name type="scientific">Bradyrhizobium japonicum</name>
    <dbReference type="NCBI Taxonomy" id="375"/>
    <lineage>
        <taxon>Bacteria</taxon>
        <taxon>Pseudomonadati</taxon>
        <taxon>Pseudomonadota</taxon>
        <taxon>Alphaproteobacteria</taxon>
        <taxon>Hyphomicrobiales</taxon>
        <taxon>Nitrobacteraceae</taxon>
        <taxon>Bradyrhizobium</taxon>
    </lineage>
</organism>
<dbReference type="Gene3D" id="3.40.225.10">
    <property type="entry name" value="Class II aldolase/adducin N-terminal domain"/>
    <property type="match status" value="1"/>
</dbReference>
<dbReference type="GO" id="GO:0051015">
    <property type="term" value="F:actin filament binding"/>
    <property type="evidence" value="ECO:0007669"/>
    <property type="project" value="TreeGrafter"/>
</dbReference>
<gene>
    <name evidence="3" type="ORF">MA20_15730</name>
</gene>
<comment type="caution">
    <text evidence="3">The sequence shown here is derived from an EMBL/GenBank/DDBJ whole genome shotgun (WGS) entry which is preliminary data.</text>
</comment>
<reference evidence="3 4" key="1">
    <citation type="submission" date="2014-09" db="EMBL/GenBank/DDBJ databases">
        <title>Draft genome of Bradyrhizobium japonicum Is-34.</title>
        <authorList>
            <person name="Tsurumaru H."/>
            <person name="Yamakawa T."/>
            <person name="Hashimoto S."/>
            <person name="Okizaki K."/>
            <person name="Kanesaki Y."/>
            <person name="Yoshikawa H."/>
            <person name="Yajima S."/>
        </authorList>
    </citation>
    <scope>NUCLEOTIDE SEQUENCE [LARGE SCALE GENOMIC DNA]</scope>
    <source>
        <strain evidence="3 4">Is-34</strain>
    </source>
</reference>
<evidence type="ECO:0000256" key="1">
    <source>
        <dbReference type="ARBA" id="ARBA00037961"/>
    </source>
</evidence>
<dbReference type="GO" id="GO:0005856">
    <property type="term" value="C:cytoskeleton"/>
    <property type="evidence" value="ECO:0007669"/>
    <property type="project" value="TreeGrafter"/>
</dbReference>
<feature type="domain" description="Class II aldolase/adducin N-terminal" evidence="2">
    <location>
        <begin position="24"/>
        <end position="204"/>
    </location>
</feature>
<dbReference type="NCBIfam" id="NF005451">
    <property type="entry name" value="PRK07044.1"/>
    <property type="match status" value="1"/>
</dbReference>
<protein>
    <submittedName>
        <fullName evidence="3">Aldolase</fullName>
    </submittedName>
</protein>
<dbReference type="STRING" id="375.BKD09_RS35020"/>
<dbReference type="eggNOG" id="COG0235">
    <property type="taxonomic scope" value="Bacteria"/>
</dbReference>
<dbReference type="SUPFAM" id="SSF53639">
    <property type="entry name" value="AraD/HMP-PK domain-like"/>
    <property type="match status" value="1"/>
</dbReference>